<evidence type="ECO:0000256" key="1">
    <source>
        <dbReference type="SAM" id="Phobius"/>
    </source>
</evidence>
<feature type="transmembrane region" description="Helical" evidence="1">
    <location>
        <begin position="44"/>
        <end position="61"/>
    </location>
</feature>
<name>A0ABW8K753_9GAMM</name>
<feature type="transmembrane region" description="Helical" evidence="1">
    <location>
        <begin position="175"/>
        <end position="194"/>
    </location>
</feature>
<keyword evidence="3" id="KW-1185">Reference proteome</keyword>
<feature type="transmembrane region" description="Helical" evidence="1">
    <location>
        <begin position="82"/>
        <end position="100"/>
    </location>
</feature>
<gene>
    <name evidence="2" type="ORF">ISS97_08340</name>
</gene>
<reference evidence="2 3" key="1">
    <citation type="submission" date="2020-10" db="EMBL/GenBank/DDBJ databases">
        <title>Phylogeny of dyella-like bacteria.</title>
        <authorList>
            <person name="Fu J."/>
        </authorList>
    </citation>
    <scope>NUCLEOTIDE SEQUENCE [LARGE SCALE GENOMIC DNA]</scope>
    <source>
        <strain evidence="2 3">BB4</strain>
    </source>
</reference>
<dbReference type="EMBL" id="JADIKD010000009">
    <property type="protein sequence ID" value="MFK2917269.1"/>
    <property type="molecule type" value="Genomic_DNA"/>
</dbReference>
<dbReference type="Proteomes" id="UP001620408">
    <property type="component" value="Unassembled WGS sequence"/>
</dbReference>
<protein>
    <submittedName>
        <fullName evidence="2">Uncharacterized protein</fullName>
    </submittedName>
</protein>
<sequence>MEGLIRRMEGRPSWQRWVLVLAVQCLFLGGFVLAVSKVGVVVRLLAVALTVATLPVMAYLGRTLTCEGGPMRGVDRRYLREFIPAMVAYVAIMIFVWPLLRQVEQSWLRALIAVSPSLPIALLIRAMVRYVLGSDEFMQRLHLEALAIAAGVVGFVSIAVGFLVAAKVVALDGSMLLLVYPALCVVYGVALAWSKRRYRA</sequence>
<feature type="transmembrane region" description="Helical" evidence="1">
    <location>
        <begin position="145"/>
        <end position="169"/>
    </location>
</feature>
<proteinExistence type="predicted"/>
<dbReference type="RefSeq" id="WP_379985294.1">
    <property type="nucleotide sequence ID" value="NZ_JADIKD010000009.1"/>
</dbReference>
<evidence type="ECO:0000313" key="3">
    <source>
        <dbReference type="Proteomes" id="UP001620408"/>
    </source>
</evidence>
<keyword evidence="1" id="KW-0472">Membrane</keyword>
<comment type="caution">
    <text evidence="2">The sequence shown here is derived from an EMBL/GenBank/DDBJ whole genome shotgun (WGS) entry which is preliminary data.</text>
</comment>
<keyword evidence="1" id="KW-0812">Transmembrane</keyword>
<evidence type="ECO:0000313" key="2">
    <source>
        <dbReference type="EMBL" id="MFK2917269.1"/>
    </source>
</evidence>
<organism evidence="2 3">
    <name type="scientific">Dyella koreensis</name>
    <dbReference type="NCBI Taxonomy" id="311235"/>
    <lineage>
        <taxon>Bacteria</taxon>
        <taxon>Pseudomonadati</taxon>
        <taxon>Pseudomonadota</taxon>
        <taxon>Gammaproteobacteria</taxon>
        <taxon>Lysobacterales</taxon>
        <taxon>Rhodanobacteraceae</taxon>
        <taxon>Dyella</taxon>
    </lineage>
</organism>
<feature type="transmembrane region" description="Helical" evidence="1">
    <location>
        <begin position="106"/>
        <end position="124"/>
    </location>
</feature>
<keyword evidence="1" id="KW-1133">Transmembrane helix</keyword>
<accession>A0ABW8K753</accession>